<evidence type="ECO:0000256" key="4">
    <source>
        <dbReference type="ARBA" id="ARBA00050023"/>
    </source>
</evidence>
<reference evidence="5" key="1">
    <citation type="submission" date="2021-04" db="EMBL/GenBank/DDBJ databases">
        <title>Genome based classification of Actinospica acidithermotolerans sp. nov., an actinobacterium isolated from an Indonesian hot spring.</title>
        <authorList>
            <person name="Kusuma A.B."/>
            <person name="Putra K.E."/>
            <person name="Nafisah S."/>
            <person name="Loh J."/>
            <person name="Nouioui I."/>
            <person name="Goodfellow M."/>
        </authorList>
    </citation>
    <scope>NUCLEOTIDE SEQUENCE</scope>
    <source>
        <strain evidence="5">CSCA 57</strain>
    </source>
</reference>
<proteinExistence type="inferred from homology"/>
<gene>
    <name evidence="5" type="ORF">KDL01_37590</name>
</gene>
<dbReference type="PANTHER" id="PTHR37165:SF1">
    <property type="entry name" value="TYPE 1 ENCAPSULIN SHELL PROTEIN"/>
    <property type="match status" value="1"/>
</dbReference>
<dbReference type="Pfam" id="PF04454">
    <property type="entry name" value="Linocin_M18"/>
    <property type="match status" value="1"/>
</dbReference>
<accession>A0A941IRP7</accession>
<dbReference type="InterPro" id="IPR051429">
    <property type="entry name" value="Encapsulin_nc"/>
</dbReference>
<evidence type="ECO:0000313" key="6">
    <source>
        <dbReference type="Proteomes" id="UP000675781"/>
    </source>
</evidence>
<comment type="caution">
    <text evidence="5">The sequence shown here is derived from an EMBL/GenBank/DDBJ whole genome shotgun (WGS) entry which is preliminary data.</text>
</comment>
<dbReference type="Gene3D" id="3.30.2400.30">
    <property type="match status" value="1"/>
</dbReference>
<dbReference type="Proteomes" id="UP000675781">
    <property type="component" value="Unassembled WGS sequence"/>
</dbReference>
<dbReference type="Gene3D" id="3.30.2320.10">
    <property type="entry name" value="hypothetical protein PF0899 domain"/>
    <property type="match status" value="1"/>
</dbReference>
<evidence type="ECO:0000313" key="5">
    <source>
        <dbReference type="EMBL" id="MBR7839040.1"/>
    </source>
</evidence>
<organism evidence="5 6">
    <name type="scientific">Actinospica durhamensis</name>
    <dbReference type="NCBI Taxonomy" id="1508375"/>
    <lineage>
        <taxon>Bacteria</taxon>
        <taxon>Bacillati</taxon>
        <taxon>Actinomycetota</taxon>
        <taxon>Actinomycetes</taxon>
        <taxon>Catenulisporales</taxon>
        <taxon>Actinospicaceae</taxon>
        <taxon>Actinospica</taxon>
    </lineage>
</organism>
<dbReference type="PANTHER" id="PTHR37165">
    <property type="entry name" value="PEPTIDASE U56 FAMILY"/>
    <property type="match status" value="1"/>
</dbReference>
<dbReference type="NCBIfam" id="NF041155">
    <property type="entry name" value="encap_f1"/>
    <property type="match status" value="1"/>
</dbReference>
<name>A0A941IRP7_9ACTN</name>
<dbReference type="PIRSF" id="PIRSF019254">
    <property type="entry name" value="CFP29"/>
    <property type="match status" value="1"/>
</dbReference>
<evidence type="ECO:0000256" key="1">
    <source>
        <dbReference type="ARBA" id="ARBA00033738"/>
    </source>
</evidence>
<sequence>MNNLHRELAPISEGAWEQIEEEARRTALRYLALRRVVDVTGAEGSLLAAVSTGHLGEIGGGQPGIRARMRESQALVELRAPFTLTRAAIDDVERGSQDSDWQPVKDAVRDLVFAEDRAIADGYPEAEITGIRPFSAHAPVDLPDRIQDYPSAVAQAESKLRLAGVEGPYHLLLGAKAYTALTETVDHGYPVTTHVSRLIDGEIIWAPALAGGLLLSTRGGDFQMHLGQDLSIGYDSHDEDEVRLYIQETFTFTPYTAEAAIELRDADGASAA</sequence>
<dbReference type="RefSeq" id="WP_212533485.1">
    <property type="nucleotide sequence ID" value="NZ_JAGSOG010000368.1"/>
</dbReference>
<dbReference type="GO" id="GO:0140737">
    <property type="term" value="C:encapsulin nanocompartment"/>
    <property type="evidence" value="ECO:0007669"/>
    <property type="project" value="UniProtKB-SubCell"/>
</dbReference>
<keyword evidence="6" id="KW-1185">Reference proteome</keyword>
<comment type="subcellular location">
    <subcellularLocation>
        <location evidence="1">Encapsulin nanocompartment</location>
    </subcellularLocation>
</comment>
<comment type="similarity">
    <text evidence="2">Belongs to the encapsulin family. Family 1 subfamily.</text>
</comment>
<evidence type="ECO:0000256" key="3">
    <source>
        <dbReference type="ARBA" id="ARBA00033787"/>
    </source>
</evidence>
<evidence type="ECO:0000256" key="2">
    <source>
        <dbReference type="ARBA" id="ARBA00033743"/>
    </source>
</evidence>
<dbReference type="InterPro" id="IPR007544">
    <property type="entry name" value="ENCAP"/>
</dbReference>
<keyword evidence="3" id="KW-1284">Encapsulin nanocompartment</keyword>
<dbReference type="AlphaFoldDB" id="A0A941IRP7"/>
<dbReference type="EMBL" id="JAGSOG010000368">
    <property type="protein sequence ID" value="MBR7839040.1"/>
    <property type="molecule type" value="Genomic_DNA"/>
</dbReference>
<protein>
    <recommendedName>
        <fullName evidence="4">Type 1 encapsulin shell protein</fullName>
    </recommendedName>
</protein>